<dbReference type="PROSITE" id="PS50109">
    <property type="entry name" value="HIS_KIN"/>
    <property type="match status" value="1"/>
</dbReference>
<protein>
    <recommendedName>
        <fullName evidence="3">histidine kinase</fullName>
        <ecNumber evidence="3">2.7.13.3</ecNumber>
    </recommendedName>
</protein>
<dbReference type="EC" id="2.7.13.3" evidence="3"/>
<keyword evidence="6" id="KW-0808">Transferase</keyword>
<dbReference type="InterPro" id="IPR003594">
    <property type="entry name" value="HATPase_dom"/>
</dbReference>
<dbReference type="SMART" id="SM00388">
    <property type="entry name" value="HisKA"/>
    <property type="match status" value="1"/>
</dbReference>
<comment type="catalytic activity">
    <reaction evidence="1">
        <text>ATP + protein L-histidine = ADP + protein N-phospho-L-histidine.</text>
        <dbReference type="EC" id="2.7.13.3"/>
    </reaction>
</comment>
<evidence type="ECO:0000256" key="9">
    <source>
        <dbReference type="ARBA" id="ARBA00022777"/>
    </source>
</evidence>
<comment type="subcellular location">
    <subcellularLocation>
        <location evidence="2">Cell membrane</location>
        <topology evidence="2">Multi-pass membrane protein</topology>
    </subcellularLocation>
</comment>
<evidence type="ECO:0000256" key="11">
    <source>
        <dbReference type="ARBA" id="ARBA00022989"/>
    </source>
</evidence>
<keyword evidence="11 14" id="KW-1133">Transmembrane helix</keyword>
<organism evidence="16 17">
    <name type="scientific">Cytobacillus spartinae</name>
    <dbReference type="NCBI Taxonomy" id="3299023"/>
    <lineage>
        <taxon>Bacteria</taxon>
        <taxon>Bacillati</taxon>
        <taxon>Bacillota</taxon>
        <taxon>Bacilli</taxon>
        <taxon>Bacillales</taxon>
        <taxon>Bacillaceae</taxon>
        <taxon>Cytobacillus</taxon>
    </lineage>
</organism>
<keyword evidence="10 16" id="KW-0067">ATP-binding</keyword>
<feature type="transmembrane region" description="Helical" evidence="14">
    <location>
        <begin position="167"/>
        <end position="189"/>
    </location>
</feature>
<feature type="domain" description="Histidine kinase" evidence="15">
    <location>
        <begin position="251"/>
        <end position="455"/>
    </location>
</feature>
<keyword evidence="8" id="KW-0547">Nucleotide-binding</keyword>
<comment type="caution">
    <text evidence="16">The sequence shown here is derived from an EMBL/GenBank/DDBJ whole genome shotgun (WGS) entry which is preliminary data.</text>
</comment>
<dbReference type="InterPro" id="IPR004358">
    <property type="entry name" value="Sig_transdc_His_kin-like_C"/>
</dbReference>
<dbReference type="SMART" id="SM00387">
    <property type="entry name" value="HATPase_c"/>
    <property type="match status" value="1"/>
</dbReference>
<proteinExistence type="predicted"/>
<dbReference type="Pfam" id="PF02518">
    <property type="entry name" value="HATPase_c"/>
    <property type="match status" value="1"/>
</dbReference>
<feature type="transmembrane region" description="Helical" evidence="14">
    <location>
        <begin position="136"/>
        <end position="155"/>
    </location>
</feature>
<evidence type="ECO:0000256" key="10">
    <source>
        <dbReference type="ARBA" id="ARBA00022840"/>
    </source>
</evidence>
<evidence type="ECO:0000256" key="6">
    <source>
        <dbReference type="ARBA" id="ARBA00022679"/>
    </source>
</evidence>
<evidence type="ECO:0000313" key="16">
    <source>
        <dbReference type="EMBL" id="MFE8699277.1"/>
    </source>
</evidence>
<evidence type="ECO:0000256" key="1">
    <source>
        <dbReference type="ARBA" id="ARBA00000085"/>
    </source>
</evidence>
<dbReference type="CDD" id="cd00082">
    <property type="entry name" value="HisKA"/>
    <property type="match status" value="1"/>
</dbReference>
<accession>A0ABW6K6S4</accession>
<gene>
    <name evidence="16" type="ORF">ACFYKX_01435</name>
</gene>
<evidence type="ECO:0000256" key="14">
    <source>
        <dbReference type="SAM" id="Phobius"/>
    </source>
</evidence>
<evidence type="ECO:0000256" key="4">
    <source>
        <dbReference type="ARBA" id="ARBA00022475"/>
    </source>
</evidence>
<evidence type="ECO:0000256" key="2">
    <source>
        <dbReference type="ARBA" id="ARBA00004651"/>
    </source>
</evidence>
<evidence type="ECO:0000256" key="7">
    <source>
        <dbReference type="ARBA" id="ARBA00022692"/>
    </source>
</evidence>
<evidence type="ECO:0000313" key="17">
    <source>
        <dbReference type="Proteomes" id="UP001601059"/>
    </source>
</evidence>
<evidence type="ECO:0000256" key="13">
    <source>
        <dbReference type="ARBA" id="ARBA00023136"/>
    </source>
</evidence>
<evidence type="ECO:0000259" key="15">
    <source>
        <dbReference type="PROSITE" id="PS50109"/>
    </source>
</evidence>
<dbReference type="InterPro" id="IPR011620">
    <property type="entry name" value="Sig_transdc_His_kinase_LytS_TM"/>
</dbReference>
<evidence type="ECO:0000256" key="3">
    <source>
        <dbReference type="ARBA" id="ARBA00012438"/>
    </source>
</evidence>
<keyword evidence="7 14" id="KW-0812">Transmembrane</keyword>
<dbReference type="Proteomes" id="UP001601059">
    <property type="component" value="Unassembled WGS sequence"/>
</dbReference>
<dbReference type="PANTHER" id="PTHR43065:SF46">
    <property type="entry name" value="C4-DICARBOXYLATE TRANSPORT SENSOR PROTEIN DCTB"/>
    <property type="match status" value="1"/>
</dbReference>
<dbReference type="Gene3D" id="1.10.287.130">
    <property type="match status" value="1"/>
</dbReference>
<dbReference type="InterPro" id="IPR005467">
    <property type="entry name" value="His_kinase_dom"/>
</dbReference>
<dbReference type="EMBL" id="JBIACK010000001">
    <property type="protein sequence ID" value="MFE8699277.1"/>
    <property type="molecule type" value="Genomic_DNA"/>
</dbReference>
<dbReference type="SUPFAM" id="SSF55874">
    <property type="entry name" value="ATPase domain of HSP90 chaperone/DNA topoisomerase II/histidine kinase"/>
    <property type="match status" value="1"/>
</dbReference>
<keyword evidence="13 14" id="KW-0472">Membrane</keyword>
<feature type="transmembrane region" description="Helical" evidence="14">
    <location>
        <begin position="44"/>
        <end position="63"/>
    </location>
</feature>
<sequence>MSTPFFYKVLRIFGKYKGIRHTLSYLTTKKFSYSEEDTMLAEKLLLHVLIIFAPILIYSFFIENKGKQINSYICGLLQGGTALLCMTFPVYNFELYWDLRYVPLVLAFLYSGPIAGGIVFLFILGTRTFIGGEALLFGYISAIISVIVPFAYSILNRFWKKSPRKRILTAITIGFWPAVMQLGILIFWFVFNPSAVNFSELISYILIFGFINILAIGFAAKLNEMIIERIMMKQEIRRAEKFNTLGELAASIAHEVRNPLTVVKGFLQLMQQKEKGENYQYLTLVLGELGRAEAIINDYLSFAKPQYEKKEKFLIKGLLLDVQQLLEPLALKQGVELRSILDSDQLLLADRDQFKQAIVNIIKNAIEATNNGGEVIITLEEKNDMVRIRIKDSGKGMTKDQLSRLGTLFYTTKDKGTGLGTMVSIRIIESMNGKISYRSEEGSGTEVTIQLRNPDEVGRNDEK</sequence>
<evidence type="ECO:0000256" key="5">
    <source>
        <dbReference type="ARBA" id="ARBA00022553"/>
    </source>
</evidence>
<feature type="transmembrane region" description="Helical" evidence="14">
    <location>
        <begin position="201"/>
        <end position="222"/>
    </location>
</feature>
<evidence type="ECO:0000256" key="12">
    <source>
        <dbReference type="ARBA" id="ARBA00023012"/>
    </source>
</evidence>
<dbReference type="InterPro" id="IPR036890">
    <property type="entry name" value="HATPase_C_sf"/>
</dbReference>
<dbReference type="InterPro" id="IPR003661">
    <property type="entry name" value="HisK_dim/P_dom"/>
</dbReference>
<keyword evidence="5" id="KW-0597">Phosphoprotein</keyword>
<dbReference type="Pfam" id="PF07694">
    <property type="entry name" value="5TM-5TMR_LYT"/>
    <property type="match status" value="1"/>
</dbReference>
<dbReference type="InterPro" id="IPR036097">
    <property type="entry name" value="HisK_dim/P_sf"/>
</dbReference>
<dbReference type="PANTHER" id="PTHR43065">
    <property type="entry name" value="SENSOR HISTIDINE KINASE"/>
    <property type="match status" value="1"/>
</dbReference>
<dbReference type="SUPFAM" id="SSF47384">
    <property type="entry name" value="Homodimeric domain of signal transducing histidine kinase"/>
    <property type="match status" value="1"/>
</dbReference>
<keyword evidence="4" id="KW-1003">Cell membrane</keyword>
<dbReference type="Gene3D" id="3.30.565.10">
    <property type="entry name" value="Histidine kinase-like ATPase, C-terminal domain"/>
    <property type="match status" value="1"/>
</dbReference>
<keyword evidence="12" id="KW-0902">Two-component regulatory system</keyword>
<dbReference type="PRINTS" id="PR00344">
    <property type="entry name" value="BCTRLSENSOR"/>
</dbReference>
<feature type="transmembrane region" description="Helical" evidence="14">
    <location>
        <begin position="69"/>
        <end position="91"/>
    </location>
</feature>
<evidence type="ECO:0000256" key="8">
    <source>
        <dbReference type="ARBA" id="ARBA00022741"/>
    </source>
</evidence>
<name>A0ABW6K6S4_9BACI</name>
<keyword evidence="9" id="KW-0418">Kinase</keyword>
<feature type="transmembrane region" description="Helical" evidence="14">
    <location>
        <begin position="103"/>
        <end position="124"/>
    </location>
</feature>
<reference evidence="16 17" key="1">
    <citation type="submission" date="2024-08" db="EMBL/GenBank/DDBJ databases">
        <title>Two novel Cytobacillus novel species.</title>
        <authorList>
            <person name="Liu G."/>
        </authorList>
    </citation>
    <scope>NUCLEOTIDE SEQUENCE [LARGE SCALE GENOMIC DNA]</scope>
    <source>
        <strain evidence="16 17">FJAT-54145</strain>
    </source>
</reference>
<dbReference type="GO" id="GO:0005524">
    <property type="term" value="F:ATP binding"/>
    <property type="evidence" value="ECO:0007669"/>
    <property type="project" value="UniProtKB-KW"/>
</dbReference>
<keyword evidence="17" id="KW-1185">Reference proteome</keyword>
<dbReference type="Pfam" id="PF00512">
    <property type="entry name" value="HisKA"/>
    <property type="match status" value="1"/>
</dbReference>